<dbReference type="SUPFAM" id="SSF47413">
    <property type="entry name" value="lambda repressor-like DNA-binding domains"/>
    <property type="match status" value="1"/>
</dbReference>
<reference evidence="2 3" key="1">
    <citation type="submission" date="2018-10" db="EMBL/GenBank/DDBJ databases">
        <title>Genomic Encyclopedia of Archaeal and Bacterial Type Strains, Phase II (KMG-II): from individual species to whole genera.</title>
        <authorList>
            <person name="Goeker M."/>
        </authorList>
    </citation>
    <scope>NUCLEOTIDE SEQUENCE [LARGE SCALE GENOMIC DNA]</scope>
    <source>
        <strain evidence="2 3">DSM 43383</strain>
    </source>
</reference>
<dbReference type="Gene3D" id="1.10.260.40">
    <property type="entry name" value="lambda repressor-like DNA-binding domains"/>
    <property type="match status" value="1"/>
</dbReference>
<dbReference type="PROSITE" id="PS50943">
    <property type="entry name" value="HTH_CROC1"/>
    <property type="match status" value="1"/>
</dbReference>
<gene>
    <name evidence="2" type="ORF">BZB76_0260</name>
</gene>
<dbReference type="Pfam" id="PF19054">
    <property type="entry name" value="DUF5753"/>
    <property type="match status" value="1"/>
</dbReference>
<dbReference type="GO" id="GO:0003677">
    <property type="term" value="F:DNA binding"/>
    <property type="evidence" value="ECO:0007669"/>
    <property type="project" value="InterPro"/>
</dbReference>
<feature type="domain" description="HTH cro/C1-type" evidence="1">
    <location>
        <begin position="21"/>
        <end position="64"/>
    </location>
</feature>
<accession>A0A495QY28</accession>
<evidence type="ECO:0000259" key="1">
    <source>
        <dbReference type="PROSITE" id="PS50943"/>
    </source>
</evidence>
<keyword evidence="3" id="KW-1185">Reference proteome</keyword>
<dbReference type="Proteomes" id="UP000274601">
    <property type="component" value="Unassembled WGS sequence"/>
</dbReference>
<organism evidence="2 3">
    <name type="scientific">Actinomadura pelletieri DSM 43383</name>
    <dbReference type="NCBI Taxonomy" id="1120940"/>
    <lineage>
        <taxon>Bacteria</taxon>
        <taxon>Bacillati</taxon>
        <taxon>Actinomycetota</taxon>
        <taxon>Actinomycetes</taxon>
        <taxon>Streptosporangiales</taxon>
        <taxon>Thermomonosporaceae</taxon>
        <taxon>Actinomadura</taxon>
    </lineage>
</organism>
<dbReference type="InterPro" id="IPR001387">
    <property type="entry name" value="Cro/C1-type_HTH"/>
</dbReference>
<dbReference type="CDD" id="cd00093">
    <property type="entry name" value="HTH_XRE"/>
    <property type="match status" value="1"/>
</dbReference>
<dbReference type="EMBL" id="RBWU01000001">
    <property type="protein sequence ID" value="RKS78826.1"/>
    <property type="molecule type" value="Genomic_DNA"/>
</dbReference>
<comment type="caution">
    <text evidence="2">The sequence shown here is derived from an EMBL/GenBank/DDBJ whole genome shotgun (WGS) entry which is preliminary data.</text>
</comment>
<evidence type="ECO:0000313" key="2">
    <source>
        <dbReference type="EMBL" id="RKS78826.1"/>
    </source>
</evidence>
<evidence type="ECO:0000313" key="3">
    <source>
        <dbReference type="Proteomes" id="UP000274601"/>
    </source>
</evidence>
<proteinExistence type="predicted"/>
<dbReference type="AlphaFoldDB" id="A0A495QY28"/>
<sequence length="269" mass="30123">MNMNDPPDPRSSMWAWIAYSLRFHRMQRGLTGDAVGKLLNCARSSISRLENAEAELTDKQAAILDEAWNTGGTFAVMLWYARQGHDPTWFKSFIGFEVDASMIQSYDGQLIPALFQTPDYARALLMAGRNQNVEKDLEKRLLRQKILEREAPPDLWVLLSESAIDLPIGGPKVMSNQLAHLVKLSELPNVILRVVPKVAGAHEGLDGPFKIITVRRGEVGFVEAPNGGRLVMEASEVRGLKLRFDRIGAVALPLDSSRRLIEQLMETFR</sequence>
<name>A0A495QY28_9ACTN</name>
<dbReference type="RefSeq" id="WP_147449264.1">
    <property type="nucleotide sequence ID" value="NZ_RBWU01000001.1"/>
</dbReference>
<dbReference type="InterPro" id="IPR043917">
    <property type="entry name" value="DUF5753"/>
</dbReference>
<dbReference type="SMART" id="SM00530">
    <property type="entry name" value="HTH_XRE"/>
    <property type="match status" value="1"/>
</dbReference>
<dbReference type="OrthoDB" id="3355929at2"/>
<dbReference type="InterPro" id="IPR010982">
    <property type="entry name" value="Lambda_DNA-bd_dom_sf"/>
</dbReference>
<protein>
    <recommendedName>
        <fullName evidence="1">HTH cro/C1-type domain-containing protein</fullName>
    </recommendedName>
</protein>